<evidence type="ECO:0000256" key="1">
    <source>
        <dbReference type="ARBA" id="ARBA00004141"/>
    </source>
</evidence>
<dbReference type="Pfam" id="PF03798">
    <property type="entry name" value="TRAM_LAG1_CLN8"/>
    <property type="match status" value="1"/>
</dbReference>
<feature type="transmembrane region" description="Helical" evidence="6">
    <location>
        <begin position="50"/>
        <end position="72"/>
    </location>
</feature>
<feature type="transmembrane region" description="Helical" evidence="6">
    <location>
        <begin position="216"/>
        <end position="240"/>
    </location>
</feature>
<evidence type="ECO:0000256" key="3">
    <source>
        <dbReference type="ARBA" id="ARBA00022989"/>
    </source>
</evidence>
<organism evidence="8 9">
    <name type="scientific">Stephania yunnanensis</name>
    <dbReference type="NCBI Taxonomy" id="152371"/>
    <lineage>
        <taxon>Eukaryota</taxon>
        <taxon>Viridiplantae</taxon>
        <taxon>Streptophyta</taxon>
        <taxon>Embryophyta</taxon>
        <taxon>Tracheophyta</taxon>
        <taxon>Spermatophyta</taxon>
        <taxon>Magnoliopsida</taxon>
        <taxon>Ranunculales</taxon>
        <taxon>Menispermaceae</taxon>
        <taxon>Menispermoideae</taxon>
        <taxon>Cissampelideae</taxon>
        <taxon>Stephania</taxon>
    </lineage>
</organism>
<evidence type="ECO:0000259" key="7">
    <source>
        <dbReference type="PROSITE" id="PS50922"/>
    </source>
</evidence>
<feature type="transmembrane region" description="Helical" evidence="6">
    <location>
        <begin position="181"/>
        <end position="204"/>
    </location>
</feature>
<dbReference type="SMART" id="SM00724">
    <property type="entry name" value="TLC"/>
    <property type="match status" value="1"/>
</dbReference>
<feature type="transmembrane region" description="Helical" evidence="6">
    <location>
        <begin position="92"/>
        <end position="110"/>
    </location>
</feature>
<proteinExistence type="predicted"/>
<dbReference type="PROSITE" id="PS50922">
    <property type="entry name" value="TLC"/>
    <property type="match status" value="1"/>
</dbReference>
<feature type="transmembrane region" description="Helical" evidence="6">
    <location>
        <begin position="12"/>
        <end position="38"/>
    </location>
</feature>
<evidence type="ECO:0000313" key="9">
    <source>
        <dbReference type="Proteomes" id="UP001420932"/>
    </source>
</evidence>
<protein>
    <recommendedName>
        <fullName evidence="7">TLC domain-containing protein</fullName>
    </recommendedName>
</protein>
<keyword evidence="3 6" id="KW-1133">Transmembrane helix</keyword>
<dbReference type="PANTHER" id="PTHR31766:SF2">
    <property type="entry name" value="GLABROUS1 ENHANCER-BINDING PROTEIN-LIKE 2"/>
    <property type="match status" value="1"/>
</dbReference>
<evidence type="ECO:0000313" key="8">
    <source>
        <dbReference type="EMBL" id="KAK9108414.1"/>
    </source>
</evidence>
<dbReference type="InterPro" id="IPR006634">
    <property type="entry name" value="TLC-dom"/>
</dbReference>
<dbReference type="PANTHER" id="PTHR31766">
    <property type="entry name" value="GLABROUS1 ENHANCER-BINDING PROTEIN-LIKE 2"/>
    <property type="match status" value="1"/>
</dbReference>
<evidence type="ECO:0000256" key="6">
    <source>
        <dbReference type="SAM" id="Phobius"/>
    </source>
</evidence>
<keyword evidence="4 5" id="KW-0472">Membrane</keyword>
<feature type="transmembrane region" description="Helical" evidence="6">
    <location>
        <begin position="122"/>
        <end position="146"/>
    </location>
</feature>
<evidence type="ECO:0000256" key="4">
    <source>
        <dbReference type="ARBA" id="ARBA00023136"/>
    </source>
</evidence>
<dbReference type="EMBL" id="JBBNAF010000010">
    <property type="protein sequence ID" value="KAK9108414.1"/>
    <property type="molecule type" value="Genomic_DNA"/>
</dbReference>
<evidence type="ECO:0000256" key="5">
    <source>
        <dbReference type="PROSITE-ProRule" id="PRU00205"/>
    </source>
</evidence>
<gene>
    <name evidence="8" type="ORF">Syun_024425</name>
</gene>
<dbReference type="Proteomes" id="UP001420932">
    <property type="component" value="Unassembled WGS sequence"/>
</dbReference>
<dbReference type="AlphaFoldDB" id="A0AAP0NIM8"/>
<keyword evidence="2 5" id="KW-0812">Transmembrane</keyword>
<comment type="subcellular location">
    <subcellularLocation>
        <location evidence="1">Membrane</location>
        <topology evidence="1">Multi-pass membrane protein</topology>
    </subcellularLocation>
</comment>
<accession>A0AAP0NIM8</accession>
<feature type="domain" description="TLC" evidence="7">
    <location>
        <begin position="44"/>
        <end position="247"/>
    </location>
</feature>
<reference evidence="8 9" key="1">
    <citation type="submission" date="2024-01" db="EMBL/GenBank/DDBJ databases">
        <title>Genome assemblies of Stephania.</title>
        <authorList>
            <person name="Yang L."/>
        </authorList>
    </citation>
    <scope>NUCLEOTIDE SEQUENCE [LARGE SCALE GENOMIC DNA]</scope>
    <source>
        <strain evidence="8">YNDBR</strain>
        <tissue evidence="8">Leaf</tissue>
    </source>
</reference>
<sequence length="256" mass="28643">MCSTMENLNLNLALSVPALPVFLSMFMAIYLLSMFFVFRNWSPKLRPEASSCIISLAHGTPAVILAVLAIAAQSQRGFAAPNTEFQNIVLEYSIAYFLTDLLHYMVFFPNDVLFIGHHLATLFVFATCRYLVFHGAYAILVLLVLAEITSACQNTWTLANARRGDVPTAAKVYDLLSPPFYAFYSLVRGLAGPLFVYEMGAFYLSGAADQVIPRWISISWMLVVVIAISVSILWVANLWVELYRERSGKLKMKKAM</sequence>
<comment type="caution">
    <text evidence="8">The sequence shown here is derived from an EMBL/GenBank/DDBJ whole genome shotgun (WGS) entry which is preliminary data.</text>
</comment>
<evidence type="ECO:0000256" key="2">
    <source>
        <dbReference type="ARBA" id="ARBA00022692"/>
    </source>
</evidence>
<dbReference type="GO" id="GO:0016020">
    <property type="term" value="C:membrane"/>
    <property type="evidence" value="ECO:0007669"/>
    <property type="project" value="UniProtKB-SubCell"/>
</dbReference>
<keyword evidence="9" id="KW-1185">Reference proteome</keyword>
<dbReference type="InterPro" id="IPR040327">
    <property type="entry name" value="At5g14285-like"/>
</dbReference>
<name>A0AAP0NIM8_9MAGN</name>